<keyword evidence="1" id="KW-0596">Phosphopantetheine</keyword>
<dbReference type="InterPro" id="IPR042099">
    <property type="entry name" value="ANL_N_sf"/>
</dbReference>
<dbReference type="Proteomes" id="UP000663881">
    <property type="component" value="Unassembled WGS sequence"/>
</dbReference>
<evidence type="ECO:0000259" key="3">
    <source>
        <dbReference type="Pfam" id="PF00501"/>
    </source>
</evidence>
<reference evidence="4" key="1">
    <citation type="submission" date="2021-02" db="EMBL/GenBank/DDBJ databases">
        <authorList>
            <person name="Nowell W R."/>
        </authorList>
    </citation>
    <scope>NUCLEOTIDE SEQUENCE</scope>
</reference>
<sequence>MHNVAGEAFPVKLVHLMMSIDMKRCHVWNLYGPAETTIASTFHLVQLSVDTQNIPIGISLPNYYSMVVDEFLQCVTVHQEGELFVGGVGVFAGYLGRDDLTQKALIEIN</sequence>
<organism evidence="4 5">
    <name type="scientific">Adineta steineri</name>
    <dbReference type="NCBI Taxonomy" id="433720"/>
    <lineage>
        <taxon>Eukaryota</taxon>
        <taxon>Metazoa</taxon>
        <taxon>Spiralia</taxon>
        <taxon>Gnathifera</taxon>
        <taxon>Rotifera</taxon>
        <taxon>Eurotatoria</taxon>
        <taxon>Bdelloidea</taxon>
        <taxon>Adinetida</taxon>
        <taxon>Adinetidae</taxon>
        <taxon>Adineta</taxon>
    </lineage>
</organism>
<proteinExistence type="predicted"/>
<evidence type="ECO:0000256" key="2">
    <source>
        <dbReference type="ARBA" id="ARBA00022553"/>
    </source>
</evidence>
<dbReference type="AlphaFoldDB" id="A0A820NP37"/>
<comment type="caution">
    <text evidence="4">The sequence shown here is derived from an EMBL/GenBank/DDBJ whole genome shotgun (WGS) entry which is preliminary data.</text>
</comment>
<feature type="domain" description="AMP-dependent synthetase/ligase" evidence="3">
    <location>
        <begin position="5"/>
        <end position="95"/>
    </location>
</feature>
<feature type="non-terminal residue" evidence="4">
    <location>
        <position position="109"/>
    </location>
</feature>
<evidence type="ECO:0000313" key="5">
    <source>
        <dbReference type="Proteomes" id="UP000663881"/>
    </source>
</evidence>
<dbReference type="EMBL" id="CAJOAY010026617">
    <property type="protein sequence ID" value="CAF4392045.1"/>
    <property type="molecule type" value="Genomic_DNA"/>
</dbReference>
<dbReference type="Pfam" id="PF00501">
    <property type="entry name" value="AMP-binding"/>
    <property type="match status" value="1"/>
</dbReference>
<evidence type="ECO:0000313" key="4">
    <source>
        <dbReference type="EMBL" id="CAF4392045.1"/>
    </source>
</evidence>
<protein>
    <recommendedName>
        <fullName evidence="3">AMP-dependent synthetase/ligase domain-containing protein</fullName>
    </recommendedName>
</protein>
<evidence type="ECO:0000256" key="1">
    <source>
        <dbReference type="ARBA" id="ARBA00022450"/>
    </source>
</evidence>
<dbReference type="PANTHER" id="PTHR44845">
    <property type="entry name" value="CARRIER DOMAIN-CONTAINING PROTEIN"/>
    <property type="match status" value="1"/>
</dbReference>
<dbReference type="Gene3D" id="3.40.50.12780">
    <property type="entry name" value="N-terminal domain of ligase-like"/>
    <property type="match status" value="1"/>
</dbReference>
<accession>A0A820NP37</accession>
<name>A0A820NP37_9BILA</name>
<dbReference type="PANTHER" id="PTHR44845:SF6">
    <property type="entry name" value="BETA-ALANINE-ACTIVATING ENZYME"/>
    <property type="match status" value="1"/>
</dbReference>
<keyword evidence="2" id="KW-0597">Phosphoprotein</keyword>
<gene>
    <name evidence="4" type="ORF">OKA104_LOCUS50930</name>
</gene>
<dbReference type="SUPFAM" id="SSF56801">
    <property type="entry name" value="Acetyl-CoA synthetase-like"/>
    <property type="match status" value="1"/>
</dbReference>
<dbReference type="InterPro" id="IPR000873">
    <property type="entry name" value="AMP-dep_synth/lig_dom"/>
</dbReference>